<organism evidence="2 3">
    <name type="scientific">Melipona quadrifasciata</name>
    <dbReference type="NCBI Taxonomy" id="166423"/>
    <lineage>
        <taxon>Eukaryota</taxon>
        <taxon>Metazoa</taxon>
        <taxon>Ecdysozoa</taxon>
        <taxon>Arthropoda</taxon>
        <taxon>Hexapoda</taxon>
        <taxon>Insecta</taxon>
        <taxon>Pterygota</taxon>
        <taxon>Neoptera</taxon>
        <taxon>Endopterygota</taxon>
        <taxon>Hymenoptera</taxon>
        <taxon>Apocrita</taxon>
        <taxon>Aculeata</taxon>
        <taxon>Apoidea</taxon>
        <taxon>Anthophila</taxon>
        <taxon>Apidae</taxon>
        <taxon>Melipona</taxon>
    </lineage>
</organism>
<keyword evidence="1" id="KW-0472">Membrane</keyword>
<reference evidence="2 3" key="1">
    <citation type="submission" date="2015-07" db="EMBL/GenBank/DDBJ databases">
        <title>The genome of Melipona quadrifasciata.</title>
        <authorList>
            <person name="Pan H."/>
            <person name="Kapheim K."/>
        </authorList>
    </citation>
    <scope>NUCLEOTIDE SEQUENCE [LARGE SCALE GENOMIC DNA]</scope>
    <source>
        <strain evidence="2">0111107301</strain>
        <tissue evidence="2">Whole body</tissue>
    </source>
</reference>
<dbReference type="EMBL" id="KQ435828">
    <property type="protein sequence ID" value="KOX71875.1"/>
    <property type="molecule type" value="Genomic_DNA"/>
</dbReference>
<evidence type="ECO:0000313" key="3">
    <source>
        <dbReference type="Proteomes" id="UP000053105"/>
    </source>
</evidence>
<accession>A0A0M8ZVB4</accession>
<keyword evidence="1" id="KW-0812">Transmembrane</keyword>
<protein>
    <submittedName>
        <fullName evidence="2">Uncharacterized protein</fullName>
    </submittedName>
</protein>
<dbReference type="AlphaFoldDB" id="A0A0M8ZVB4"/>
<feature type="transmembrane region" description="Helical" evidence="1">
    <location>
        <begin position="20"/>
        <end position="37"/>
    </location>
</feature>
<dbReference type="Proteomes" id="UP000053105">
    <property type="component" value="Unassembled WGS sequence"/>
</dbReference>
<name>A0A0M8ZVB4_9HYME</name>
<keyword evidence="1" id="KW-1133">Transmembrane helix</keyword>
<proteinExistence type="predicted"/>
<sequence>MATPAPESNSNSFKLTIWRLLYFLTLLHLKSFKFYAYKRLLVLSRRTIENFELTEYG</sequence>
<evidence type="ECO:0000313" key="2">
    <source>
        <dbReference type="EMBL" id="KOX71875.1"/>
    </source>
</evidence>
<gene>
    <name evidence="2" type="ORF">WN51_03020</name>
</gene>
<keyword evidence="3" id="KW-1185">Reference proteome</keyword>
<evidence type="ECO:0000256" key="1">
    <source>
        <dbReference type="SAM" id="Phobius"/>
    </source>
</evidence>